<sequence length="693" mass="80727">MVDSTQNGVFDEFFFPTVTAAVGMYMLLKNPRQKIKTEPPEGEKKNNARSEKYAKLIKDKELEQRYFVKVMIVGKESAGKTSLMRRLLKEDFNEKEPSTDGIDIVVRRCKINIENGEWLIGKDLIDDKLERLKRTHNRKFDLVNRETVMKTENENNERGNINLIPLERSEKDAVTMTRNKDENKDIQQSFVHNEFKSLPHSTTGSHKITIESSEESAVDIGQNPNNSDELTLPKLEGEPSDILYSLLSSIDFEKPSGDNALCGLWDFAGQKEFYVTHQVFLTSYAVYLLVADLGDIVNQSTNHCFANSKDIGDNVNFWFDSIHCLRHEEKRSERSTDYHIDPPVIIVCTGIDKYKTQKESHKQLCLNQLHNVLASQSKFKHYRNTFFVSNKEDSDEIFQKIRHEILQTAKEMSNWGEKKPLQWILLEHFIEKIKSKNLVIVTYKEIYQFASNSAFDVASESELKEFLKFQHNVGNIIFFEEIGDYVILNPQWLADAFRCLVSDKIETKTVNHPDLENFRQTAFFFHILVWYIRQYKISKVKDGNYKVHAVYRGMGVFDLEGHGCPQLIVTVSKNTVAVQIWIWDTSLEIKKDYVDIRDEFCSKIENIQQRYRLQLTYKQKVTCNDGDICTSSVEVEKIQQDELYRCPEHTPHFSNDVLWPWFKKFAKVEKAKYDLTKLKTEQDKPNHSNSFGK</sequence>
<evidence type="ECO:0000259" key="2">
    <source>
        <dbReference type="Pfam" id="PF16095"/>
    </source>
</evidence>
<organism evidence="3 4">
    <name type="scientific">Mytilus galloprovincialis</name>
    <name type="common">Mediterranean mussel</name>
    <dbReference type="NCBI Taxonomy" id="29158"/>
    <lineage>
        <taxon>Eukaryota</taxon>
        <taxon>Metazoa</taxon>
        <taxon>Spiralia</taxon>
        <taxon>Lophotrochozoa</taxon>
        <taxon>Mollusca</taxon>
        <taxon>Bivalvia</taxon>
        <taxon>Autobranchia</taxon>
        <taxon>Pteriomorphia</taxon>
        <taxon>Mytilida</taxon>
        <taxon>Mytiloidea</taxon>
        <taxon>Mytilidae</taxon>
        <taxon>Mytilinae</taxon>
        <taxon>Mytilus</taxon>
    </lineage>
</organism>
<dbReference type="Gene3D" id="3.40.50.300">
    <property type="entry name" value="P-loop containing nucleotide triphosphate hydrolases"/>
    <property type="match status" value="2"/>
</dbReference>
<accession>A0A8B6EQ48</accession>
<proteinExistence type="predicted"/>
<dbReference type="EMBL" id="UYJE01005475">
    <property type="protein sequence ID" value="VDI37582.1"/>
    <property type="molecule type" value="Genomic_DNA"/>
</dbReference>
<dbReference type="Proteomes" id="UP000596742">
    <property type="component" value="Unassembled WGS sequence"/>
</dbReference>
<dbReference type="PANTHER" id="PTHR47679:SF2">
    <property type="entry name" value="C-TERMINAL OF ROC (COR) DOMAIN-CONTAINING PROTEIN"/>
    <property type="match status" value="1"/>
</dbReference>
<evidence type="ECO:0000256" key="1">
    <source>
        <dbReference type="ARBA" id="ARBA00022737"/>
    </source>
</evidence>
<dbReference type="SUPFAM" id="SSF52540">
    <property type="entry name" value="P-loop containing nucleoside triphosphate hydrolases"/>
    <property type="match status" value="1"/>
</dbReference>
<protein>
    <recommendedName>
        <fullName evidence="2">COR domain-containing protein</fullName>
    </recommendedName>
</protein>
<dbReference type="AlphaFoldDB" id="A0A8B6EQ48"/>
<reference evidence="3" key="1">
    <citation type="submission" date="2018-11" db="EMBL/GenBank/DDBJ databases">
        <authorList>
            <person name="Alioto T."/>
            <person name="Alioto T."/>
        </authorList>
    </citation>
    <scope>NUCLEOTIDE SEQUENCE</scope>
</reference>
<dbReference type="OrthoDB" id="5962960at2759"/>
<comment type="caution">
    <text evidence="3">The sequence shown here is derived from an EMBL/GenBank/DDBJ whole genome shotgun (WGS) entry which is preliminary data.</text>
</comment>
<keyword evidence="1" id="KW-0677">Repeat</keyword>
<dbReference type="Pfam" id="PF16095">
    <property type="entry name" value="COR-A"/>
    <property type="match status" value="1"/>
</dbReference>
<gene>
    <name evidence="3" type="ORF">MGAL_10B071010</name>
</gene>
<keyword evidence="4" id="KW-1185">Reference proteome</keyword>
<dbReference type="InterPro" id="IPR032171">
    <property type="entry name" value="COR-A"/>
</dbReference>
<feature type="domain" description="COR" evidence="2">
    <location>
        <begin position="420"/>
        <end position="505"/>
    </location>
</feature>
<evidence type="ECO:0000313" key="3">
    <source>
        <dbReference type="EMBL" id="VDI37582.1"/>
    </source>
</evidence>
<evidence type="ECO:0000313" key="4">
    <source>
        <dbReference type="Proteomes" id="UP000596742"/>
    </source>
</evidence>
<dbReference type="PANTHER" id="PTHR47679">
    <property type="entry name" value="PROTEIN TORNADO 1"/>
    <property type="match status" value="1"/>
</dbReference>
<name>A0A8B6EQ48_MYTGA</name>
<dbReference type="Pfam" id="PF08477">
    <property type="entry name" value="Roc"/>
    <property type="match status" value="1"/>
</dbReference>
<dbReference type="Gene3D" id="3.30.70.1390">
    <property type="entry name" value="ROC domain from the Parkinson's disease-associated leucine-rich repeat kinase 2"/>
    <property type="match status" value="1"/>
</dbReference>
<dbReference type="InterPro" id="IPR027417">
    <property type="entry name" value="P-loop_NTPase"/>
</dbReference>